<comment type="subcellular location">
    <subcellularLocation>
        <location evidence="1">Endomembrane system</location>
        <topology evidence="1">Multi-pass membrane protein</topology>
    </subcellularLocation>
    <subcellularLocation>
        <location evidence="10">Vacuole membrane</location>
    </subcellularLocation>
</comment>
<feature type="transmembrane region" description="Helical" evidence="10">
    <location>
        <begin position="370"/>
        <end position="395"/>
    </location>
</feature>
<name>A0ABR3XJ93_9PEZI</name>
<gene>
    <name evidence="13" type="primary">VCX1</name>
    <name evidence="13" type="ORF">Daus18300_003016</name>
</gene>
<evidence type="ECO:0000256" key="2">
    <source>
        <dbReference type="ARBA" id="ARBA00008170"/>
    </source>
</evidence>
<feature type="transmembrane region" description="Helical" evidence="10">
    <location>
        <begin position="248"/>
        <end position="270"/>
    </location>
</feature>
<proteinExistence type="inferred from homology"/>
<feature type="transmembrane region" description="Helical" evidence="10">
    <location>
        <begin position="75"/>
        <end position="100"/>
    </location>
</feature>
<evidence type="ECO:0000259" key="12">
    <source>
        <dbReference type="Pfam" id="PF01699"/>
    </source>
</evidence>
<evidence type="ECO:0000256" key="7">
    <source>
        <dbReference type="ARBA" id="ARBA00022989"/>
    </source>
</evidence>
<evidence type="ECO:0000256" key="6">
    <source>
        <dbReference type="ARBA" id="ARBA00022837"/>
    </source>
</evidence>
<keyword evidence="14" id="KW-1185">Reference proteome</keyword>
<reference evidence="13 14" key="1">
    <citation type="journal article" date="2024" name="IMA Fungus">
        <title>IMA Genome - F19 : A genome assembly and annotation guide to empower mycologists, including annotated draft genome sequences of Ceratocystis pirilliformis, Diaporthe australafricana, Fusarium ophioides, Paecilomyces lecythidis, and Sporothrix stenoceras.</title>
        <authorList>
            <person name="Aylward J."/>
            <person name="Wilson A.M."/>
            <person name="Visagie C.M."/>
            <person name="Spraker J."/>
            <person name="Barnes I."/>
            <person name="Buitendag C."/>
            <person name="Ceriani C."/>
            <person name="Del Mar Angel L."/>
            <person name="du Plessis D."/>
            <person name="Fuchs T."/>
            <person name="Gasser K."/>
            <person name="Kramer D."/>
            <person name="Li W."/>
            <person name="Munsamy K."/>
            <person name="Piso A."/>
            <person name="Price J.L."/>
            <person name="Sonnekus B."/>
            <person name="Thomas C."/>
            <person name="van der Nest A."/>
            <person name="van Dijk A."/>
            <person name="van Heerden A."/>
            <person name="van Vuuren N."/>
            <person name="Yilmaz N."/>
            <person name="Duong T.A."/>
            <person name="van der Merwe N.A."/>
            <person name="Wingfield M.J."/>
            <person name="Wingfield B.D."/>
        </authorList>
    </citation>
    <scope>NUCLEOTIDE SEQUENCE [LARGE SCALE GENOMIC DNA]</scope>
    <source>
        <strain evidence="13 14">CMW 18300</strain>
    </source>
</reference>
<keyword evidence="8 10" id="KW-0406">Ion transport</keyword>
<feature type="region of interest" description="Disordered" evidence="11">
    <location>
        <begin position="1"/>
        <end position="35"/>
    </location>
</feature>
<evidence type="ECO:0000256" key="3">
    <source>
        <dbReference type="ARBA" id="ARBA00022448"/>
    </source>
</evidence>
<keyword evidence="5 10" id="KW-0812">Transmembrane</keyword>
<feature type="domain" description="Sodium/calcium exchanger membrane region" evidence="12">
    <location>
        <begin position="306"/>
        <end position="449"/>
    </location>
</feature>
<keyword evidence="10" id="KW-0926">Vacuole</keyword>
<protein>
    <recommendedName>
        <fullName evidence="10">Vacuolar calcium ion transporter</fullName>
    </recommendedName>
</protein>
<evidence type="ECO:0000256" key="9">
    <source>
        <dbReference type="ARBA" id="ARBA00023136"/>
    </source>
</evidence>
<accession>A0ABR3XJ93</accession>
<feature type="transmembrane region" description="Helical" evidence="10">
    <location>
        <begin position="212"/>
        <end position="236"/>
    </location>
</feature>
<feature type="transmembrane region" description="Helical" evidence="10">
    <location>
        <begin position="407"/>
        <end position="425"/>
    </location>
</feature>
<evidence type="ECO:0000256" key="8">
    <source>
        <dbReference type="ARBA" id="ARBA00023065"/>
    </source>
</evidence>
<dbReference type="Pfam" id="PF01699">
    <property type="entry name" value="Na_Ca_ex"/>
    <property type="match status" value="2"/>
</dbReference>
<keyword evidence="3 10" id="KW-0813">Transport</keyword>
<dbReference type="Proteomes" id="UP001583177">
    <property type="component" value="Unassembled WGS sequence"/>
</dbReference>
<keyword evidence="9 10" id="KW-0472">Membrane</keyword>
<comment type="function">
    <text evidence="10">Has a role in promoting intracellular calcium ion sequestration via the exchange of calcium ions for hydrogen ions across the vacuolar membrane. Involved also in manganese ion homeostasis via its uptake into the vacuole.</text>
</comment>
<dbReference type="PANTHER" id="PTHR31503:SF22">
    <property type="entry name" value="VACUOLAR CALCIUM ION TRANSPORTER"/>
    <property type="match status" value="1"/>
</dbReference>
<dbReference type="InterPro" id="IPR004713">
    <property type="entry name" value="CaH_exchang"/>
</dbReference>
<evidence type="ECO:0000256" key="11">
    <source>
        <dbReference type="SAM" id="MobiDB-lite"/>
    </source>
</evidence>
<keyword evidence="4 10" id="KW-0109">Calcium transport</keyword>
<sequence length="464" mass="49880">MRTSFKINGTGQNGSTDGEGQSHVNEDTPLIGVPNGGGSSHNGRGFWGQVFLGKHTPGLDSPNPFVKWPVHVFNIFKITLLSNYVNVLLVFVPLGLIAGLSEWSPTLVFTLNFLAIVPLAAILSFATEEISSKLGETLGGLLNATFGNAVELIVSIIALQNNQIEVVKSSMLGSILSNLLLVMGMCFFLGGIFNMRDENGNGTEQEFASGTAQTACSLMTLSSASLVIPATLFMVLESDQNKEAAQKSVLILSRGTAIILLLLYCLYLFFQLRTHKNLFNPEEPEEAEAQEQEEDEEDSSMSAWSAAAILIVTTIVISFCADYLVDAIDPIVATGAVSKNFIGLILIPIVGNAAEHVTACVVAIKNKMDLAMGVAVGSSVQIALLVTPFLVLLGWAIDRPMDFQFETFETVSFFISVLVVTYVVQDGKSNYLEGAMLFGLYVIIALAFYATPSDALNNMLSSVF</sequence>
<feature type="transmembrane region" description="Helical" evidence="10">
    <location>
        <begin position="107"/>
        <end position="126"/>
    </location>
</feature>
<evidence type="ECO:0000256" key="10">
    <source>
        <dbReference type="RuleBase" id="RU365028"/>
    </source>
</evidence>
<evidence type="ECO:0000313" key="13">
    <source>
        <dbReference type="EMBL" id="KAL1875825.1"/>
    </source>
</evidence>
<dbReference type="InterPro" id="IPR004798">
    <property type="entry name" value="CAX-like"/>
</dbReference>
<evidence type="ECO:0000313" key="14">
    <source>
        <dbReference type="Proteomes" id="UP001583177"/>
    </source>
</evidence>
<feature type="transmembrane region" description="Helical" evidence="10">
    <location>
        <begin position="171"/>
        <end position="192"/>
    </location>
</feature>
<dbReference type="InterPro" id="IPR044880">
    <property type="entry name" value="NCX_ion-bd_dom_sf"/>
</dbReference>
<evidence type="ECO:0000256" key="1">
    <source>
        <dbReference type="ARBA" id="ARBA00004127"/>
    </source>
</evidence>
<organism evidence="13 14">
    <name type="scientific">Diaporthe australafricana</name>
    <dbReference type="NCBI Taxonomy" id="127596"/>
    <lineage>
        <taxon>Eukaryota</taxon>
        <taxon>Fungi</taxon>
        <taxon>Dikarya</taxon>
        <taxon>Ascomycota</taxon>
        <taxon>Pezizomycotina</taxon>
        <taxon>Sordariomycetes</taxon>
        <taxon>Sordariomycetidae</taxon>
        <taxon>Diaporthales</taxon>
        <taxon>Diaporthaceae</taxon>
        <taxon>Diaporthe</taxon>
    </lineage>
</organism>
<keyword evidence="10" id="KW-0050">Antiport</keyword>
<feature type="domain" description="Sodium/calcium exchanger membrane region" evidence="12">
    <location>
        <begin position="106"/>
        <end position="272"/>
    </location>
</feature>
<comment type="similarity">
    <text evidence="2 10">Belongs to the Ca(2+):cation antiporter (CaCA) (TC 2.A.19) family.</text>
</comment>
<feature type="transmembrane region" description="Helical" evidence="10">
    <location>
        <begin position="303"/>
        <end position="325"/>
    </location>
</feature>
<dbReference type="InterPro" id="IPR004837">
    <property type="entry name" value="NaCa_Exmemb"/>
</dbReference>
<evidence type="ECO:0000256" key="4">
    <source>
        <dbReference type="ARBA" id="ARBA00022568"/>
    </source>
</evidence>
<dbReference type="NCBIfam" id="TIGR00378">
    <property type="entry name" value="cax"/>
    <property type="match status" value="1"/>
</dbReference>
<dbReference type="EMBL" id="JAWRVE010000018">
    <property type="protein sequence ID" value="KAL1875825.1"/>
    <property type="molecule type" value="Genomic_DNA"/>
</dbReference>
<dbReference type="NCBIfam" id="TIGR00846">
    <property type="entry name" value="caca2"/>
    <property type="match status" value="1"/>
</dbReference>
<dbReference type="PANTHER" id="PTHR31503">
    <property type="entry name" value="VACUOLAR CALCIUM ION TRANSPORTER"/>
    <property type="match status" value="1"/>
</dbReference>
<feature type="compositionally biased region" description="Polar residues" evidence="11">
    <location>
        <begin position="1"/>
        <end position="23"/>
    </location>
</feature>
<feature type="transmembrane region" description="Helical" evidence="10">
    <location>
        <begin position="138"/>
        <end position="159"/>
    </location>
</feature>
<feature type="transmembrane region" description="Helical" evidence="10">
    <location>
        <begin position="431"/>
        <end position="450"/>
    </location>
</feature>
<evidence type="ECO:0000256" key="5">
    <source>
        <dbReference type="ARBA" id="ARBA00022692"/>
    </source>
</evidence>
<dbReference type="Gene3D" id="1.20.1420.30">
    <property type="entry name" value="NCX, central ion-binding region"/>
    <property type="match status" value="2"/>
</dbReference>
<keyword evidence="7 10" id="KW-1133">Transmembrane helix</keyword>
<feature type="transmembrane region" description="Helical" evidence="10">
    <location>
        <begin position="341"/>
        <end position="364"/>
    </location>
</feature>
<keyword evidence="6 10" id="KW-0106">Calcium</keyword>
<comment type="caution">
    <text evidence="13">The sequence shown here is derived from an EMBL/GenBank/DDBJ whole genome shotgun (WGS) entry which is preliminary data.</text>
</comment>